<proteinExistence type="predicted"/>
<dbReference type="GO" id="GO:0005524">
    <property type="term" value="F:ATP binding"/>
    <property type="evidence" value="ECO:0007669"/>
    <property type="project" value="InterPro"/>
</dbReference>
<evidence type="ECO:0000313" key="3">
    <source>
        <dbReference type="Proteomes" id="UP000031036"/>
    </source>
</evidence>
<organism evidence="2 3">
    <name type="scientific">Toxocara canis</name>
    <name type="common">Canine roundworm</name>
    <dbReference type="NCBI Taxonomy" id="6265"/>
    <lineage>
        <taxon>Eukaryota</taxon>
        <taxon>Metazoa</taxon>
        <taxon>Ecdysozoa</taxon>
        <taxon>Nematoda</taxon>
        <taxon>Chromadorea</taxon>
        <taxon>Rhabditida</taxon>
        <taxon>Spirurina</taxon>
        <taxon>Ascaridomorpha</taxon>
        <taxon>Ascaridoidea</taxon>
        <taxon>Toxocaridae</taxon>
        <taxon>Toxocara</taxon>
    </lineage>
</organism>
<keyword evidence="3" id="KW-1185">Reference proteome</keyword>
<dbReference type="AlphaFoldDB" id="A0A0B2UK24"/>
<dbReference type="InterPro" id="IPR050058">
    <property type="entry name" value="Ala-tRNA_ligase"/>
</dbReference>
<dbReference type="Proteomes" id="UP000031036">
    <property type="component" value="Unassembled WGS sequence"/>
</dbReference>
<dbReference type="InterPro" id="IPR009000">
    <property type="entry name" value="Transl_B-barrel_sf"/>
</dbReference>
<dbReference type="GO" id="GO:0004813">
    <property type="term" value="F:alanine-tRNA ligase activity"/>
    <property type="evidence" value="ECO:0007669"/>
    <property type="project" value="InterPro"/>
</dbReference>
<comment type="caution">
    <text evidence="2">The sequence shown here is derived from an EMBL/GenBank/DDBJ whole genome shotgun (WGS) entry which is preliminary data.</text>
</comment>
<feature type="domain" description="Alanyl-tRNA synthetase class IIc N-terminal" evidence="1">
    <location>
        <begin position="9"/>
        <end position="104"/>
    </location>
</feature>
<gene>
    <name evidence="2" type="primary">aars-2</name>
    <name evidence="2" type="ORF">Tcan_02283</name>
</gene>
<dbReference type="STRING" id="6265.A0A0B2UK24"/>
<evidence type="ECO:0000259" key="1">
    <source>
        <dbReference type="Pfam" id="PF01411"/>
    </source>
</evidence>
<dbReference type="Pfam" id="PF01411">
    <property type="entry name" value="tRNA-synt_2c"/>
    <property type="match status" value="1"/>
</dbReference>
<dbReference type="EMBL" id="JPKZ01022273">
    <property type="protein sequence ID" value="KHN71421.1"/>
    <property type="molecule type" value="Genomic_DNA"/>
</dbReference>
<dbReference type="PANTHER" id="PTHR11777">
    <property type="entry name" value="ALANYL-TRNA SYNTHETASE"/>
    <property type="match status" value="1"/>
</dbReference>
<name>A0A0B2UK24_TOXCA</name>
<reference evidence="2 3" key="1">
    <citation type="submission" date="2014-11" db="EMBL/GenBank/DDBJ databases">
        <title>Genetic blueprint of the zoonotic pathogen Toxocara canis.</title>
        <authorList>
            <person name="Zhu X.-Q."/>
            <person name="Korhonen P.K."/>
            <person name="Cai H."/>
            <person name="Young N.D."/>
            <person name="Nejsum P."/>
            <person name="von Samson-Himmelstjerna G."/>
            <person name="Boag P.R."/>
            <person name="Tan P."/>
            <person name="Li Q."/>
            <person name="Min J."/>
            <person name="Yang Y."/>
            <person name="Wang X."/>
            <person name="Fang X."/>
            <person name="Hall R.S."/>
            <person name="Hofmann A."/>
            <person name="Sternberg P.W."/>
            <person name="Jex A.R."/>
            <person name="Gasser R.B."/>
        </authorList>
    </citation>
    <scope>NUCLEOTIDE SEQUENCE [LARGE SCALE GENOMIC DNA]</scope>
    <source>
        <strain evidence="2">PN_DK_2014</strain>
    </source>
</reference>
<sequence length="120" mass="13071">MRLRKYEKNCFAKYEGKVVALLKEGAFVDSLSSGDTGAIILDKTNFYAEQGGQTYDTGVLTKIGDEGTEFEVSNVQVRGGYVVLMGATEGKISIGDRILQTIDEVDYKLCLAPAHKQAVL</sequence>
<dbReference type="OMA" id="NCFAKYE"/>
<dbReference type="OrthoDB" id="5864241at2759"/>
<dbReference type="InterPro" id="IPR018164">
    <property type="entry name" value="Ala-tRNA-synth_IIc_N"/>
</dbReference>
<evidence type="ECO:0000313" key="2">
    <source>
        <dbReference type="EMBL" id="KHN71421.1"/>
    </source>
</evidence>
<protein>
    <submittedName>
        <fullName evidence="2">Alanine--tRNA ligase, cytoplasmic</fullName>
    </submittedName>
</protein>
<dbReference type="GO" id="GO:0006419">
    <property type="term" value="P:alanyl-tRNA aminoacylation"/>
    <property type="evidence" value="ECO:0007669"/>
    <property type="project" value="InterPro"/>
</dbReference>
<dbReference type="PANTHER" id="PTHR11777:SF9">
    <property type="entry name" value="ALANINE--TRNA LIGASE, CYTOPLASMIC"/>
    <property type="match status" value="1"/>
</dbReference>
<accession>A0A0B2UK24</accession>
<dbReference type="SUPFAM" id="SSF50447">
    <property type="entry name" value="Translation proteins"/>
    <property type="match status" value="1"/>
</dbReference>
<dbReference type="GO" id="GO:0002161">
    <property type="term" value="F:aminoacyl-tRNA deacylase activity"/>
    <property type="evidence" value="ECO:0007669"/>
    <property type="project" value="TreeGrafter"/>
</dbReference>
<keyword evidence="2" id="KW-0436">Ligase</keyword>
<dbReference type="Gene3D" id="2.40.30.130">
    <property type="match status" value="1"/>
</dbReference>
<dbReference type="GO" id="GO:0005739">
    <property type="term" value="C:mitochondrion"/>
    <property type="evidence" value="ECO:0007669"/>
    <property type="project" value="TreeGrafter"/>
</dbReference>